<proteinExistence type="predicted"/>
<evidence type="ECO:0000313" key="2">
    <source>
        <dbReference type="Proteomes" id="UP001165960"/>
    </source>
</evidence>
<gene>
    <name evidence="1" type="ORF">DSO57_1013221</name>
</gene>
<protein>
    <submittedName>
        <fullName evidence="1">Uncharacterized protein</fullName>
    </submittedName>
</protein>
<reference evidence="1" key="1">
    <citation type="submission" date="2022-04" db="EMBL/GenBank/DDBJ databases">
        <title>Genome of the entomopathogenic fungus Entomophthora muscae.</title>
        <authorList>
            <person name="Elya C."/>
            <person name="Lovett B.R."/>
            <person name="Lee E."/>
            <person name="Macias A.M."/>
            <person name="Hajek A.E."/>
            <person name="De Bivort B.L."/>
            <person name="Kasson M.T."/>
            <person name="De Fine Licht H.H."/>
            <person name="Stajich J.E."/>
        </authorList>
    </citation>
    <scope>NUCLEOTIDE SEQUENCE</scope>
    <source>
        <strain evidence="1">Berkeley</strain>
    </source>
</reference>
<dbReference type="Proteomes" id="UP001165960">
    <property type="component" value="Unassembled WGS sequence"/>
</dbReference>
<dbReference type="EMBL" id="QTSX02002178">
    <property type="protein sequence ID" value="KAJ9077796.1"/>
    <property type="molecule type" value="Genomic_DNA"/>
</dbReference>
<comment type="caution">
    <text evidence="1">The sequence shown here is derived from an EMBL/GenBank/DDBJ whole genome shotgun (WGS) entry which is preliminary data.</text>
</comment>
<name>A0ACC2TTJ2_9FUNG</name>
<organism evidence="1 2">
    <name type="scientific">Entomophthora muscae</name>
    <dbReference type="NCBI Taxonomy" id="34485"/>
    <lineage>
        <taxon>Eukaryota</taxon>
        <taxon>Fungi</taxon>
        <taxon>Fungi incertae sedis</taxon>
        <taxon>Zoopagomycota</taxon>
        <taxon>Entomophthoromycotina</taxon>
        <taxon>Entomophthoromycetes</taxon>
        <taxon>Entomophthorales</taxon>
        <taxon>Entomophthoraceae</taxon>
        <taxon>Entomophthora</taxon>
    </lineage>
</organism>
<keyword evidence="2" id="KW-1185">Reference proteome</keyword>
<sequence length="73" mass="8150">MENFLSNPFRICDKDPFQLEIKEDSKQSEENAAATSGKRPIEEPVEEQLPKQATRVSSQATEGQEVDASPARD</sequence>
<accession>A0ACC2TTJ2</accession>
<evidence type="ECO:0000313" key="1">
    <source>
        <dbReference type="EMBL" id="KAJ9077796.1"/>
    </source>
</evidence>